<proteinExistence type="predicted"/>
<dbReference type="Pfam" id="PF07228">
    <property type="entry name" value="SpoIIE"/>
    <property type="match status" value="1"/>
</dbReference>
<dbReference type="InterPro" id="IPR003018">
    <property type="entry name" value="GAF"/>
</dbReference>
<dbReference type="PANTHER" id="PTHR43156">
    <property type="entry name" value="STAGE II SPORULATION PROTEIN E-RELATED"/>
    <property type="match status" value="1"/>
</dbReference>
<dbReference type="InterPro" id="IPR029016">
    <property type="entry name" value="GAF-like_dom_sf"/>
</dbReference>
<comment type="caution">
    <text evidence="4">The sequence shown here is derived from an EMBL/GenBank/DDBJ whole genome shotgun (WGS) entry which is preliminary data.</text>
</comment>
<dbReference type="InterPro" id="IPR036890">
    <property type="entry name" value="HATPase_C_sf"/>
</dbReference>
<dbReference type="EMBL" id="JBHSKM010000044">
    <property type="protein sequence ID" value="MFC5219879.1"/>
    <property type="molecule type" value="Genomic_DNA"/>
</dbReference>
<accession>A0ABW0CVA9</accession>
<dbReference type="Proteomes" id="UP001596263">
    <property type="component" value="Unassembled WGS sequence"/>
</dbReference>
<dbReference type="SUPFAM" id="SSF55781">
    <property type="entry name" value="GAF domain-like"/>
    <property type="match status" value="1"/>
</dbReference>
<dbReference type="InterPro" id="IPR052016">
    <property type="entry name" value="Bact_Sigma-Reg"/>
</dbReference>
<protein>
    <submittedName>
        <fullName evidence="4">SpoIIE family protein phosphatase</fullName>
    </submittedName>
</protein>
<dbReference type="Gene3D" id="3.60.40.10">
    <property type="entry name" value="PPM-type phosphatase domain"/>
    <property type="match status" value="1"/>
</dbReference>
<dbReference type="CDD" id="cd16936">
    <property type="entry name" value="HATPase_RsbW-like"/>
    <property type="match status" value="1"/>
</dbReference>
<dbReference type="SUPFAM" id="SSF55874">
    <property type="entry name" value="ATPase domain of HSP90 chaperone/DNA topoisomerase II/histidine kinase"/>
    <property type="match status" value="1"/>
</dbReference>
<dbReference type="Pfam" id="PF13581">
    <property type="entry name" value="HATPase_c_2"/>
    <property type="match status" value="1"/>
</dbReference>
<dbReference type="Gene3D" id="3.30.565.10">
    <property type="entry name" value="Histidine kinase-like ATPase, C-terminal domain"/>
    <property type="match status" value="1"/>
</dbReference>
<dbReference type="InterPro" id="IPR003594">
    <property type="entry name" value="HATPase_dom"/>
</dbReference>
<name>A0ABW0CVA9_STRCD</name>
<feature type="domain" description="PPM-type phosphatase" evidence="3">
    <location>
        <begin position="234"/>
        <end position="442"/>
    </location>
</feature>
<feature type="domain" description="GAF" evidence="2">
    <location>
        <begin position="67"/>
        <end position="213"/>
    </location>
</feature>
<dbReference type="Gene3D" id="3.30.450.40">
    <property type="match status" value="1"/>
</dbReference>
<dbReference type="SMART" id="SM00331">
    <property type="entry name" value="PP2C_SIG"/>
    <property type="match status" value="1"/>
</dbReference>
<dbReference type="SMART" id="SM00065">
    <property type="entry name" value="GAF"/>
    <property type="match status" value="1"/>
</dbReference>
<dbReference type="RefSeq" id="WP_380864151.1">
    <property type="nucleotide sequence ID" value="NZ_JBHSKM010000044.1"/>
</dbReference>
<dbReference type="InterPro" id="IPR036457">
    <property type="entry name" value="PPM-type-like_dom_sf"/>
</dbReference>
<dbReference type="PANTHER" id="PTHR43156:SF2">
    <property type="entry name" value="STAGE II SPORULATION PROTEIN E"/>
    <property type="match status" value="1"/>
</dbReference>
<gene>
    <name evidence="4" type="ORF">ACFPQ9_39305</name>
</gene>
<evidence type="ECO:0000256" key="1">
    <source>
        <dbReference type="ARBA" id="ARBA00022801"/>
    </source>
</evidence>
<sequence length="592" mass="62893">MAQAAHSIAKILEDLSVGAVPLTPPVVPFVFSGHTVSPAALPWTSTDEAVTAYHLHKLALQLSSETTTERAAQRVMDRLVHGFRASGVAISLIEAGRLRLVGATGCADEYLRALSGAPLSRPSPETGTVSRCEQVVHTVDVGRDASRLSGTAAPGQNETWWVLPLLAADRVIGTCSVGYRWPHGEPVDQSPLTSLATLLGQTFHRTQVTDARRALAQKLQETLLPRVLHQTAGLASTCRYAPAAGALELGGDWYDLIEAPGSGIVAVVGDVEGHNTAAAVVMGELRSAIRAYATEGHTPTTILARTNKLLVDLSTGLFATCCVMSFDLDTGICEVALAGHPPPCIRTGDGAFVTPHADAGPPLGVHPDPAYRSAEAELTPDTLIAMFTGPLAEVSDGMDCDLFNTAVATSQGELETLGDLLIGAWGDRAPRTDDAALLVLRYEGPSAEAQRFIHHMEIPHHDLQGVSRARQFLHDCMSEWGLSELSDEAVLLASEVVTNALVHGDSDVDVRLRRYPSHVRVEVRDSTPQPAVPVTIPRDEDRAEGGRGLLIVEALAKAWGNSPSGRGKTVWFEMATDATASHHLSGMSRTSS</sequence>
<evidence type="ECO:0000313" key="4">
    <source>
        <dbReference type="EMBL" id="MFC5219879.1"/>
    </source>
</evidence>
<evidence type="ECO:0000313" key="5">
    <source>
        <dbReference type="Proteomes" id="UP001596263"/>
    </source>
</evidence>
<keyword evidence="1" id="KW-0378">Hydrolase</keyword>
<evidence type="ECO:0000259" key="2">
    <source>
        <dbReference type="SMART" id="SM00065"/>
    </source>
</evidence>
<evidence type="ECO:0000259" key="3">
    <source>
        <dbReference type="SMART" id="SM00331"/>
    </source>
</evidence>
<keyword evidence="5" id="KW-1185">Reference proteome</keyword>
<organism evidence="4 5">
    <name type="scientific">Streptomyces coerulescens</name>
    <dbReference type="NCBI Taxonomy" id="29304"/>
    <lineage>
        <taxon>Bacteria</taxon>
        <taxon>Bacillati</taxon>
        <taxon>Actinomycetota</taxon>
        <taxon>Actinomycetes</taxon>
        <taxon>Kitasatosporales</taxon>
        <taxon>Streptomycetaceae</taxon>
        <taxon>Streptomyces</taxon>
    </lineage>
</organism>
<reference evidence="5" key="1">
    <citation type="journal article" date="2019" name="Int. J. Syst. Evol. Microbiol.">
        <title>The Global Catalogue of Microorganisms (GCM) 10K type strain sequencing project: providing services to taxonomists for standard genome sequencing and annotation.</title>
        <authorList>
            <consortium name="The Broad Institute Genomics Platform"/>
            <consortium name="The Broad Institute Genome Sequencing Center for Infectious Disease"/>
            <person name="Wu L."/>
            <person name="Ma J."/>
        </authorList>
    </citation>
    <scope>NUCLEOTIDE SEQUENCE [LARGE SCALE GENOMIC DNA]</scope>
    <source>
        <strain evidence="5">KCTC 42586</strain>
    </source>
</reference>
<dbReference type="InterPro" id="IPR001932">
    <property type="entry name" value="PPM-type_phosphatase-like_dom"/>
</dbReference>